<keyword evidence="2" id="KW-1185">Reference proteome</keyword>
<dbReference type="GeneID" id="109540323"/>
<proteinExistence type="predicted"/>
<reference evidence="1" key="2">
    <citation type="submission" date="2024-08" db="UniProtKB">
        <authorList>
            <consortium name="EnsemblMetazoa"/>
        </authorList>
    </citation>
    <scope>IDENTIFICATION</scope>
</reference>
<protein>
    <recommendedName>
        <fullName evidence="3">Knl1 C-terminal RWD domain-containing protein</fullName>
    </recommendedName>
</protein>
<dbReference type="KEGG" id="dpa:109540323"/>
<sequence>MEKENQPEPQNVQIKKEFKLRSSLKRSVRNISELKDDSMESPDETVGGLRRRVSFAASSTVKPFVNDPVQNTIWDNTYEEIVDHTDSNNTLSTASSVIGTVQSSKEIKIVMSCQETPNDQGKKRKCVMSKTITEVVDMNYTCQQHKVNLQVTDTNKTVNGSNINRTIYPDIGMDFTCVFPEKQDANFETRANMKEKSVNTDMEFTCLFPAQEDVNSTSIIKEQSKFLNEDMSLTCVFPGNKELNIDNSGDGMTTHPNADMSLTCVFPASTLVNTENNAKQTTNISKNMSLPCVIRSGDVTTQNLSSNRNLVCVSTNTEHHVSKDDSIEKMCSIVTNEKLIADESNLSILEEGFSLGSINLQQDASRGSKTTSALLYFSDGFGSTQKPSFFSNTSIYNTHQLLESRSFHVSDISVEKPMNKSADLISINKCLESSIGSNKDANRILNNVEMKIYHPSRFTAITMQKCKDTLNYAKDVCDKFRAYLREFVPTKHHVSKLEKNVKRLSLLRASSASSVSLSNESDEDLQDAEMDNELVVVSKHQQIMEVFQNTDVIYLKLISFQDNGYTFSTYFSAVKIAVTIHPDDGRVVEVKVKSQLNPNPRNSIFFMQNAFLVKHIMNKMQMSNLMLSLGICFDMLSLLHQVQMIMEKCIDFVYDFVKAQREFKTLKMDSDGVVQFNIMHTNPPIFWTMQFQMSSPETILQDSLKVSSKWSPINKTHFESIFLNVQPGTDCIKQVAIDVFEFFKRTELRKLKCNN</sequence>
<evidence type="ECO:0000313" key="2">
    <source>
        <dbReference type="Proteomes" id="UP000019118"/>
    </source>
</evidence>
<name>A0AAR5PTT2_DENPD</name>
<organism evidence="1 2">
    <name type="scientific">Dendroctonus ponderosae</name>
    <name type="common">Mountain pine beetle</name>
    <dbReference type="NCBI Taxonomy" id="77166"/>
    <lineage>
        <taxon>Eukaryota</taxon>
        <taxon>Metazoa</taxon>
        <taxon>Ecdysozoa</taxon>
        <taxon>Arthropoda</taxon>
        <taxon>Hexapoda</taxon>
        <taxon>Insecta</taxon>
        <taxon>Pterygota</taxon>
        <taxon>Neoptera</taxon>
        <taxon>Endopterygota</taxon>
        <taxon>Coleoptera</taxon>
        <taxon>Polyphaga</taxon>
        <taxon>Cucujiformia</taxon>
        <taxon>Curculionidae</taxon>
        <taxon>Scolytinae</taxon>
        <taxon>Dendroctonus</taxon>
    </lineage>
</organism>
<dbReference type="AlphaFoldDB" id="A0AAR5PTT2"/>
<evidence type="ECO:0000313" key="1">
    <source>
        <dbReference type="EnsemblMetazoa" id="XP_019764221.1"/>
    </source>
</evidence>
<reference evidence="2" key="1">
    <citation type="journal article" date="2013" name="Genome Biol.">
        <title>Draft genome of the mountain pine beetle, Dendroctonus ponderosae Hopkins, a major forest pest.</title>
        <authorList>
            <person name="Keeling C.I."/>
            <person name="Yuen M.M."/>
            <person name="Liao N.Y."/>
            <person name="Docking T.R."/>
            <person name="Chan S.K."/>
            <person name="Taylor G.A."/>
            <person name="Palmquist D.L."/>
            <person name="Jackman S.D."/>
            <person name="Nguyen A."/>
            <person name="Li M."/>
            <person name="Henderson H."/>
            <person name="Janes J.K."/>
            <person name="Zhao Y."/>
            <person name="Pandoh P."/>
            <person name="Moore R."/>
            <person name="Sperling F.A."/>
            <person name="Huber D.P."/>
            <person name="Birol I."/>
            <person name="Jones S.J."/>
            <person name="Bohlmann J."/>
        </authorList>
    </citation>
    <scope>NUCLEOTIDE SEQUENCE</scope>
</reference>
<evidence type="ECO:0008006" key="3">
    <source>
        <dbReference type="Google" id="ProtNLM"/>
    </source>
</evidence>
<accession>A0AAR5PTT2</accession>
<dbReference type="Proteomes" id="UP000019118">
    <property type="component" value="Unassembled WGS sequence"/>
</dbReference>
<dbReference type="EnsemblMetazoa" id="XM_019908662.1">
    <property type="protein sequence ID" value="XP_019764221.1"/>
    <property type="gene ID" value="LOC109540323"/>
</dbReference>